<sequence>MQLSIKHTGERPEGVRNIFLVKETSLLKDFGFNNEALAYVESRVEAKEKLITIQNYNIVYYVRVVADDEYNNKGYEALRKDGATIYSSLKKDKQSGVCIYDLIGDKAAMLALNEGVALSSYAFDKYKTDADEEQVKELSIWVASAAINQGDLDELRRLTNAVFITRDLVNEPVSTLDVEELSDRISELGAIHGFDVDIFNKAKLESLKFGGLLGVNKGSVDPPAFHILEWKPESTINEKPVVLVGKGVVFDTGGINLKTPPGSLDDMKADMGGAASVVGAMVAVASNKLPMHVVGLIPATDNRPGGNAIVPGDILTMHNGKTVEVLNTDAEGRLILADALSYSKNYEPELVIDLATLTGSAVMALGQYATVGMGTASDEVFQQLHEAGDCVYERVVQFPFWDEYGDMIKSDIADIKNLGAREAGAITAGKFLSHFVDSPWIHLDIAGPAFVKKDDSYRGSGASGVGVRMLYAFLKNKC</sequence>
<keyword evidence="3" id="KW-0645">Protease</keyword>
<dbReference type="Pfam" id="PF00883">
    <property type="entry name" value="Peptidase_M17"/>
    <property type="match status" value="1"/>
</dbReference>
<evidence type="ECO:0000256" key="1">
    <source>
        <dbReference type="ARBA" id="ARBA00009528"/>
    </source>
</evidence>
<dbReference type="CDD" id="cd00433">
    <property type="entry name" value="Peptidase_M17"/>
    <property type="match status" value="1"/>
</dbReference>
<evidence type="ECO:0000259" key="6">
    <source>
        <dbReference type="PROSITE" id="PS00631"/>
    </source>
</evidence>
<dbReference type="InterPro" id="IPR011356">
    <property type="entry name" value="Leucine_aapep/pepB"/>
</dbReference>
<dbReference type="Gene3D" id="3.40.220.10">
    <property type="entry name" value="Leucine Aminopeptidase, subunit E, domain 1"/>
    <property type="match status" value="1"/>
</dbReference>
<reference evidence="7 8" key="1">
    <citation type="submission" date="2021-01" db="EMBL/GenBank/DDBJ databases">
        <title>Carboxyliciviraga sp.nov., isolated from coastal sediments.</title>
        <authorList>
            <person name="Lu D."/>
            <person name="Zhang T."/>
        </authorList>
    </citation>
    <scope>NUCLEOTIDE SEQUENCE [LARGE SCALE GENOMIC DNA]</scope>
    <source>
        <strain evidence="7 8">N1Y132</strain>
    </source>
</reference>
<dbReference type="PROSITE" id="PS00631">
    <property type="entry name" value="CYTOSOL_AP"/>
    <property type="match status" value="1"/>
</dbReference>
<keyword evidence="2 7" id="KW-0031">Aminopeptidase</keyword>
<dbReference type="RefSeq" id="WP_200465142.1">
    <property type="nucleotide sequence ID" value="NZ_JAENRR010000024.1"/>
</dbReference>
<proteinExistence type="inferred from homology"/>
<dbReference type="SUPFAM" id="SSF53187">
    <property type="entry name" value="Zn-dependent exopeptidases"/>
    <property type="match status" value="1"/>
</dbReference>
<comment type="caution">
    <text evidence="7">The sequence shown here is derived from an EMBL/GenBank/DDBJ whole genome shotgun (WGS) entry which is preliminary data.</text>
</comment>
<evidence type="ECO:0000313" key="7">
    <source>
        <dbReference type="EMBL" id="MBK3517912.1"/>
    </source>
</evidence>
<organism evidence="7 8">
    <name type="scientific">Carboxylicivirga marina</name>
    <dbReference type="NCBI Taxonomy" id="2800988"/>
    <lineage>
        <taxon>Bacteria</taxon>
        <taxon>Pseudomonadati</taxon>
        <taxon>Bacteroidota</taxon>
        <taxon>Bacteroidia</taxon>
        <taxon>Marinilabiliales</taxon>
        <taxon>Marinilabiliaceae</taxon>
        <taxon>Carboxylicivirga</taxon>
    </lineage>
</organism>
<evidence type="ECO:0000313" key="8">
    <source>
        <dbReference type="Proteomes" id="UP000605676"/>
    </source>
</evidence>
<keyword evidence="5" id="KW-0464">Manganese</keyword>
<dbReference type="Proteomes" id="UP000605676">
    <property type="component" value="Unassembled WGS sequence"/>
</dbReference>
<gene>
    <name evidence="7" type="ORF">JIV24_11265</name>
</gene>
<name>A0ABS1HK34_9BACT</name>
<evidence type="ECO:0000256" key="2">
    <source>
        <dbReference type="ARBA" id="ARBA00022438"/>
    </source>
</evidence>
<dbReference type="InterPro" id="IPR000819">
    <property type="entry name" value="Peptidase_M17_C"/>
</dbReference>
<dbReference type="PRINTS" id="PR00481">
    <property type="entry name" value="LAMNOPPTDASE"/>
</dbReference>
<evidence type="ECO:0000256" key="4">
    <source>
        <dbReference type="ARBA" id="ARBA00022801"/>
    </source>
</evidence>
<dbReference type="PANTHER" id="PTHR11963">
    <property type="entry name" value="LEUCINE AMINOPEPTIDASE-RELATED"/>
    <property type="match status" value="1"/>
</dbReference>
<comment type="similarity">
    <text evidence="1">Belongs to the peptidase M17 family.</text>
</comment>
<dbReference type="Gene3D" id="3.40.630.10">
    <property type="entry name" value="Zn peptidases"/>
    <property type="match status" value="1"/>
</dbReference>
<evidence type="ECO:0000256" key="3">
    <source>
        <dbReference type="ARBA" id="ARBA00022670"/>
    </source>
</evidence>
<keyword evidence="8" id="KW-1185">Reference proteome</keyword>
<feature type="domain" description="Cytosol aminopeptidase" evidence="6">
    <location>
        <begin position="327"/>
        <end position="334"/>
    </location>
</feature>
<dbReference type="GO" id="GO:0004177">
    <property type="term" value="F:aminopeptidase activity"/>
    <property type="evidence" value="ECO:0007669"/>
    <property type="project" value="UniProtKB-KW"/>
</dbReference>
<keyword evidence="4" id="KW-0378">Hydrolase</keyword>
<dbReference type="InterPro" id="IPR043472">
    <property type="entry name" value="Macro_dom-like"/>
</dbReference>
<dbReference type="SUPFAM" id="SSF52949">
    <property type="entry name" value="Macro domain-like"/>
    <property type="match status" value="1"/>
</dbReference>
<evidence type="ECO:0000256" key="5">
    <source>
        <dbReference type="ARBA" id="ARBA00023211"/>
    </source>
</evidence>
<dbReference type="EMBL" id="JAENRR010000024">
    <property type="protein sequence ID" value="MBK3517912.1"/>
    <property type="molecule type" value="Genomic_DNA"/>
</dbReference>
<dbReference type="PANTHER" id="PTHR11963:SF23">
    <property type="entry name" value="CYTOSOL AMINOPEPTIDASE"/>
    <property type="match status" value="1"/>
</dbReference>
<accession>A0ABS1HK34</accession>
<protein>
    <submittedName>
        <fullName evidence="7">Leucyl aminopeptidase</fullName>
    </submittedName>
</protein>